<dbReference type="GO" id="GO:0006355">
    <property type="term" value="P:regulation of DNA-templated transcription"/>
    <property type="evidence" value="ECO:0007669"/>
    <property type="project" value="InterPro"/>
</dbReference>
<evidence type="ECO:0000313" key="8">
    <source>
        <dbReference type="EMBL" id="SHN60118.1"/>
    </source>
</evidence>
<dbReference type="InterPro" id="IPR025943">
    <property type="entry name" value="Sigma_54_int_dom_ATP-bd_2"/>
</dbReference>
<evidence type="ECO:0000256" key="3">
    <source>
        <dbReference type="ARBA" id="ARBA00023015"/>
    </source>
</evidence>
<feature type="domain" description="Response regulatory" evidence="7">
    <location>
        <begin position="3"/>
        <end position="130"/>
    </location>
</feature>
<evidence type="ECO:0000256" key="5">
    <source>
        <dbReference type="PROSITE-ProRule" id="PRU00169"/>
    </source>
</evidence>
<keyword evidence="9" id="KW-1185">Reference proteome</keyword>
<dbReference type="CDD" id="cd00009">
    <property type="entry name" value="AAA"/>
    <property type="match status" value="1"/>
</dbReference>
<name>A0A1M7SNX3_9BACT</name>
<dbReference type="STRING" id="1121455.SAMN02745728_01085"/>
<evidence type="ECO:0000259" key="7">
    <source>
        <dbReference type="PROSITE" id="PS50110"/>
    </source>
</evidence>
<keyword evidence="4" id="KW-0804">Transcription</keyword>
<dbReference type="Pfam" id="PF25601">
    <property type="entry name" value="AAA_lid_14"/>
    <property type="match status" value="1"/>
</dbReference>
<dbReference type="GO" id="GO:0043565">
    <property type="term" value="F:sequence-specific DNA binding"/>
    <property type="evidence" value="ECO:0007669"/>
    <property type="project" value="InterPro"/>
</dbReference>
<dbReference type="InterPro" id="IPR011006">
    <property type="entry name" value="CheY-like_superfamily"/>
</dbReference>
<dbReference type="SMART" id="SM00448">
    <property type="entry name" value="REC"/>
    <property type="match status" value="1"/>
</dbReference>
<dbReference type="Pfam" id="PF00072">
    <property type="entry name" value="Response_reg"/>
    <property type="match status" value="1"/>
</dbReference>
<dbReference type="InterPro" id="IPR003593">
    <property type="entry name" value="AAA+_ATPase"/>
</dbReference>
<evidence type="ECO:0000313" key="9">
    <source>
        <dbReference type="Proteomes" id="UP000186469"/>
    </source>
</evidence>
<dbReference type="PROSITE" id="PS50045">
    <property type="entry name" value="SIGMA54_INTERACT_4"/>
    <property type="match status" value="1"/>
</dbReference>
<feature type="modified residue" description="4-aspartylphosphate" evidence="5">
    <location>
        <position position="65"/>
    </location>
</feature>
<dbReference type="Pfam" id="PF00158">
    <property type="entry name" value="Sigma54_activat"/>
    <property type="match status" value="1"/>
</dbReference>
<dbReference type="SUPFAM" id="SSF52540">
    <property type="entry name" value="P-loop containing nucleoside triphosphate hydrolases"/>
    <property type="match status" value="1"/>
</dbReference>
<dbReference type="SMART" id="SM00382">
    <property type="entry name" value="AAA"/>
    <property type="match status" value="1"/>
</dbReference>
<dbReference type="SUPFAM" id="SSF46689">
    <property type="entry name" value="Homeodomain-like"/>
    <property type="match status" value="1"/>
</dbReference>
<keyword evidence="1" id="KW-0547">Nucleotide-binding</keyword>
<dbReference type="PROSITE" id="PS00676">
    <property type="entry name" value="SIGMA54_INTERACT_2"/>
    <property type="match status" value="1"/>
</dbReference>
<dbReference type="Gene3D" id="1.10.10.60">
    <property type="entry name" value="Homeodomain-like"/>
    <property type="match status" value="1"/>
</dbReference>
<dbReference type="GO" id="GO:0000160">
    <property type="term" value="P:phosphorelay signal transduction system"/>
    <property type="evidence" value="ECO:0007669"/>
    <property type="project" value="InterPro"/>
</dbReference>
<feature type="domain" description="Sigma-54 factor interaction" evidence="6">
    <location>
        <begin position="157"/>
        <end position="386"/>
    </location>
</feature>
<dbReference type="InterPro" id="IPR025662">
    <property type="entry name" value="Sigma_54_int_dom_ATP-bd_1"/>
</dbReference>
<dbReference type="EMBL" id="FRDI01000004">
    <property type="protein sequence ID" value="SHN60118.1"/>
    <property type="molecule type" value="Genomic_DNA"/>
</dbReference>
<organism evidence="8 9">
    <name type="scientific">Desulfovibrio litoralis DSM 11393</name>
    <dbReference type="NCBI Taxonomy" id="1121455"/>
    <lineage>
        <taxon>Bacteria</taxon>
        <taxon>Pseudomonadati</taxon>
        <taxon>Thermodesulfobacteriota</taxon>
        <taxon>Desulfovibrionia</taxon>
        <taxon>Desulfovibrionales</taxon>
        <taxon>Desulfovibrionaceae</taxon>
        <taxon>Desulfovibrio</taxon>
    </lineage>
</organism>
<evidence type="ECO:0000256" key="4">
    <source>
        <dbReference type="ARBA" id="ARBA00023163"/>
    </source>
</evidence>
<dbReference type="PANTHER" id="PTHR32071:SF113">
    <property type="entry name" value="ALGINATE BIOSYNTHESIS TRANSCRIPTIONAL REGULATORY PROTEIN ALGB"/>
    <property type="match status" value="1"/>
</dbReference>
<dbReference type="Gene3D" id="3.40.50.300">
    <property type="entry name" value="P-loop containing nucleotide triphosphate hydrolases"/>
    <property type="match status" value="1"/>
</dbReference>
<keyword evidence="3" id="KW-0805">Transcription regulation</keyword>
<dbReference type="InterPro" id="IPR027417">
    <property type="entry name" value="P-loop_NTPase"/>
</dbReference>
<protein>
    <submittedName>
        <fullName evidence="8">Two-component system, NtrC family, response regulator</fullName>
    </submittedName>
</protein>
<dbReference type="InterPro" id="IPR002078">
    <property type="entry name" value="Sigma_54_int"/>
</dbReference>
<dbReference type="Gene3D" id="1.10.8.60">
    <property type="match status" value="1"/>
</dbReference>
<dbReference type="InterPro" id="IPR002197">
    <property type="entry name" value="HTH_Fis"/>
</dbReference>
<gene>
    <name evidence="8" type="ORF">SAMN02745728_01085</name>
</gene>
<dbReference type="PROSITE" id="PS00675">
    <property type="entry name" value="SIGMA54_INTERACT_1"/>
    <property type="match status" value="1"/>
</dbReference>
<dbReference type="RefSeq" id="WP_072696771.1">
    <property type="nucleotide sequence ID" value="NZ_FRDI01000004.1"/>
</dbReference>
<sequence>MKKILVVDDEPGHRMMLRAVLEDAGWEVFEAESAEEAFDLLDSAFVRNGFVESTQVDMPDVMILDIHLPGIDGHEALGKIHSLYPNLVVVMLTAFGSVGSAVEAMKKGAFDYLTKPSDNDELCAVLENALRYAQVLKVQNSQNLSSFSTEKEVLENLVGQSNTMKKLRELIRQAAPSEATVLILGESGTGKELIADALHALSERAEKPFIKINCAALPANLLESELFGYEKGAFTGAVRAKPGRFVLADGGSLFLDEIGELSLDLQAKLLRVLQERIVEPLGGVKGVPINVRIFAATNRDLRQEVKEGRFREDLYFRLNVIEIASPPLRERLDDLPELCAKILARLVQKNKKSVRGIEQEFMECLSKYSWSGNIRELENVLERALILSRGDNLSLGVLPEYILHPEPFETIIDPKENVLINNRIQNSSEFLAASQDASNFEKYKEEAEKQALSEALKNYDGHREKTADALGISRRTLQYKLKKYGLTKR</sequence>
<proteinExistence type="predicted"/>
<reference evidence="8 9" key="1">
    <citation type="submission" date="2016-12" db="EMBL/GenBank/DDBJ databases">
        <authorList>
            <person name="Song W.-J."/>
            <person name="Kurnit D.M."/>
        </authorList>
    </citation>
    <scope>NUCLEOTIDE SEQUENCE [LARGE SCALE GENOMIC DNA]</scope>
    <source>
        <strain evidence="8 9">DSM 11393</strain>
    </source>
</reference>
<dbReference type="Pfam" id="PF02954">
    <property type="entry name" value="HTH_8"/>
    <property type="match status" value="1"/>
</dbReference>
<keyword evidence="5" id="KW-0597">Phosphoprotein</keyword>
<keyword evidence="2" id="KW-0067">ATP-binding</keyword>
<dbReference type="OrthoDB" id="9763792at2"/>
<dbReference type="AlphaFoldDB" id="A0A1M7SNX3"/>
<dbReference type="InterPro" id="IPR009057">
    <property type="entry name" value="Homeodomain-like_sf"/>
</dbReference>
<dbReference type="PANTHER" id="PTHR32071">
    <property type="entry name" value="TRANSCRIPTIONAL REGULATORY PROTEIN"/>
    <property type="match status" value="1"/>
</dbReference>
<dbReference type="PRINTS" id="PR01590">
    <property type="entry name" value="HTHFIS"/>
</dbReference>
<dbReference type="SUPFAM" id="SSF52172">
    <property type="entry name" value="CheY-like"/>
    <property type="match status" value="1"/>
</dbReference>
<dbReference type="InterPro" id="IPR001789">
    <property type="entry name" value="Sig_transdc_resp-reg_receiver"/>
</dbReference>
<evidence type="ECO:0000256" key="1">
    <source>
        <dbReference type="ARBA" id="ARBA00022741"/>
    </source>
</evidence>
<evidence type="ECO:0000259" key="6">
    <source>
        <dbReference type="PROSITE" id="PS50045"/>
    </source>
</evidence>
<evidence type="ECO:0000256" key="2">
    <source>
        <dbReference type="ARBA" id="ARBA00022840"/>
    </source>
</evidence>
<accession>A0A1M7SNX3</accession>
<dbReference type="PROSITE" id="PS50110">
    <property type="entry name" value="RESPONSE_REGULATORY"/>
    <property type="match status" value="1"/>
</dbReference>
<dbReference type="GO" id="GO:0005524">
    <property type="term" value="F:ATP binding"/>
    <property type="evidence" value="ECO:0007669"/>
    <property type="project" value="UniProtKB-KW"/>
</dbReference>
<dbReference type="Gene3D" id="3.40.50.2300">
    <property type="match status" value="1"/>
</dbReference>
<dbReference type="InterPro" id="IPR058031">
    <property type="entry name" value="AAA_lid_NorR"/>
</dbReference>
<dbReference type="Proteomes" id="UP000186469">
    <property type="component" value="Unassembled WGS sequence"/>
</dbReference>
<dbReference type="FunFam" id="3.40.50.300:FF:000006">
    <property type="entry name" value="DNA-binding transcriptional regulator NtrC"/>
    <property type="match status" value="1"/>
</dbReference>